<sequence length="116" mass="12701">MSDARSSIINYRGINMTAETIKLNQAVVEKLLEKLSTDNTFRKLFKNSPLDALISIGCKPPKGCPAPPCLIVHKIAPKKEIIRAAEELRAYLTSHASQTNPHCFEAGKILGSIGKK</sequence>
<dbReference type="Proteomes" id="UP000238261">
    <property type="component" value="Unassembled WGS sequence"/>
</dbReference>
<dbReference type="InterPro" id="IPR030976">
    <property type="entry name" value="Mod_pep_NH_fam"/>
</dbReference>
<proteinExistence type="predicted"/>
<dbReference type="RefSeq" id="WP_046978234.1">
    <property type="nucleotide sequence ID" value="NZ_CP043476.1"/>
</dbReference>
<dbReference type="EMBL" id="MDEG01000034">
    <property type="protein sequence ID" value="PPU94821.1"/>
    <property type="molecule type" value="Genomic_DNA"/>
</dbReference>
<accession>A0A2S7EPW5</accession>
<organism evidence="1 2">
    <name type="scientific">Xanthomonas hyacinthi</name>
    <dbReference type="NCBI Taxonomy" id="56455"/>
    <lineage>
        <taxon>Bacteria</taxon>
        <taxon>Pseudomonadati</taxon>
        <taxon>Pseudomonadota</taxon>
        <taxon>Gammaproteobacteria</taxon>
        <taxon>Lysobacterales</taxon>
        <taxon>Lysobacteraceae</taxon>
        <taxon>Xanthomonas</taxon>
    </lineage>
</organism>
<name>A0A2S7EPW5_9XANT</name>
<dbReference type="NCBIfam" id="TIGR04509">
    <property type="entry name" value="mod_pep_NH_fam"/>
    <property type="match status" value="1"/>
</dbReference>
<evidence type="ECO:0000313" key="1">
    <source>
        <dbReference type="EMBL" id="PPU94821.1"/>
    </source>
</evidence>
<evidence type="ECO:0000313" key="2">
    <source>
        <dbReference type="Proteomes" id="UP000238261"/>
    </source>
</evidence>
<protein>
    <submittedName>
        <fullName evidence="1">Putative modified peptide</fullName>
    </submittedName>
</protein>
<comment type="caution">
    <text evidence="1">The sequence shown here is derived from an EMBL/GenBank/DDBJ whole genome shotgun (WGS) entry which is preliminary data.</text>
</comment>
<keyword evidence="2" id="KW-1185">Reference proteome</keyword>
<dbReference type="AlphaFoldDB" id="A0A2S7EPW5"/>
<dbReference type="OrthoDB" id="6008593at2"/>
<reference evidence="2" key="1">
    <citation type="submission" date="2016-08" db="EMBL/GenBank/DDBJ databases">
        <authorList>
            <person name="Merda D."/>
            <person name="Briand M."/>
            <person name="Taghouti G."/>
            <person name="Carrere S."/>
            <person name="Gouzy J."/>
            <person name="Portier P."/>
            <person name="Jacques M.-A."/>
            <person name="Fischer-Le Saux M."/>
        </authorList>
    </citation>
    <scope>NUCLEOTIDE SEQUENCE [LARGE SCALE GENOMIC DNA]</scope>
    <source>
        <strain evidence="2">CFBP1156</strain>
    </source>
</reference>
<gene>
    <name evidence="1" type="ORF">XhyaCFBP1156_19835</name>
</gene>